<proteinExistence type="predicted"/>
<gene>
    <name evidence="2" type="ORF">PLEPLA_LOCUS31689</name>
</gene>
<protein>
    <submittedName>
        <fullName evidence="2">Uncharacterized protein</fullName>
    </submittedName>
</protein>
<dbReference type="Proteomes" id="UP001153269">
    <property type="component" value="Unassembled WGS sequence"/>
</dbReference>
<reference evidence="2" key="1">
    <citation type="submission" date="2020-03" db="EMBL/GenBank/DDBJ databases">
        <authorList>
            <person name="Weist P."/>
        </authorList>
    </citation>
    <scope>NUCLEOTIDE SEQUENCE</scope>
</reference>
<sequence length="139" mass="14862">GDELGLVLKRRRALSLNVTATRTSYDKLQRQFSSDPDLDSAPPKGRPQPSAVLHGDPPSAQPPPLQTAQAAVPAVSQLYPDLDLPAAEGKDSPPAYSTPWSAAHTPKRTRRGTDYGLKTSLQAPMVEVASGDDYGYIPN</sequence>
<evidence type="ECO:0000313" key="3">
    <source>
        <dbReference type="Proteomes" id="UP001153269"/>
    </source>
</evidence>
<name>A0A9N7V6W3_PLEPL</name>
<dbReference type="AlphaFoldDB" id="A0A9N7V6W3"/>
<accession>A0A9N7V6W3</accession>
<dbReference type="EMBL" id="CADEAL010003237">
    <property type="protein sequence ID" value="CAB1443973.1"/>
    <property type="molecule type" value="Genomic_DNA"/>
</dbReference>
<comment type="caution">
    <text evidence="2">The sequence shown here is derived from an EMBL/GenBank/DDBJ whole genome shotgun (WGS) entry which is preliminary data.</text>
</comment>
<evidence type="ECO:0000313" key="2">
    <source>
        <dbReference type="EMBL" id="CAB1443973.1"/>
    </source>
</evidence>
<feature type="region of interest" description="Disordered" evidence="1">
    <location>
        <begin position="21"/>
        <end position="118"/>
    </location>
</feature>
<keyword evidence="3" id="KW-1185">Reference proteome</keyword>
<feature type="non-terminal residue" evidence="2">
    <location>
        <position position="1"/>
    </location>
</feature>
<organism evidence="2 3">
    <name type="scientific">Pleuronectes platessa</name>
    <name type="common">European plaice</name>
    <dbReference type="NCBI Taxonomy" id="8262"/>
    <lineage>
        <taxon>Eukaryota</taxon>
        <taxon>Metazoa</taxon>
        <taxon>Chordata</taxon>
        <taxon>Craniata</taxon>
        <taxon>Vertebrata</taxon>
        <taxon>Euteleostomi</taxon>
        <taxon>Actinopterygii</taxon>
        <taxon>Neopterygii</taxon>
        <taxon>Teleostei</taxon>
        <taxon>Neoteleostei</taxon>
        <taxon>Acanthomorphata</taxon>
        <taxon>Carangaria</taxon>
        <taxon>Pleuronectiformes</taxon>
        <taxon>Pleuronectoidei</taxon>
        <taxon>Pleuronectidae</taxon>
        <taxon>Pleuronectes</taxon>
    </lineage>
</organism>
<evidence type="ECO:0000256" key="1">
    <source>
        <dbReference type="SAM" id="MobiDB-lite"/>
    </source>
</evidence>